<sequence>MPSKRPNLVNLQLNTSEKAVSITDTMTLVVKGDGGVEVRVKDSGIASSTAATADVGEYKSENSVTVNEKIRFEDLQTSRVLGKGSQGKVKLVRHVTTGKTYALKYIQFDGDTEDMREAIGSELRQVTALKHKNLVTSHEAYFREGRLYIVLEYMDAGSMADVLKRRSDGFSEEMLAYVARELLRGLEHLHSLKMIHRDIKPVNVLANSSGEVKIADFGVAKKLSDGDVGTRSSHQYADAPHLARFLTIGLDPWRSDHTCHWRKGRMSSMLLGLLCGHAIYMSPERISGDVYSFRSDIWSVGLTLAECALGIYPYSALKDNLFDLLQAIATQTATIDWKASGRVYSPDFINFVEKCLCHEASRPSATELLQHVFVQKAECVSAAEAGKWFITKC</sequence>
<dbReference type="GO" id="GO:0004708">
    <property type="term" value="F:MAP kinase kinase activity"/>
    <property type="evidence" value="ECO:0007669"/>
    <property type="project" value="UniProtKB-EC"/>
</dbReference>
<dbReference type="SUPFAM" id="SSF56112">
    <property type="entry name" value="Protein kinase-like (PK-like)"/>
    <property type="match status" value="1"/>
</dbReference>
<dbReference type="Gene3D" id="1.10.510.10">
    <property type="entry name" value="Transferase(Phosphotransferase) domain 1"/>
    <property type="match status" value="1"/>
</dbReference>
<feature type="domain" description="Protein kinase" evidence="8">
    <location>
        <begin position="75"/>
        <end position="374"/>
    </location>
</feature>
<evidence type="ECO:0000256" key="2">
    <source>
        <dbReference type="ARBA" id="ARBA00022679"/>
    </source>
</evidence>
<keyword evidence="5" id="KW-0067">ATP-binding</keyword>
<dbReference type="SMART" id="SM00220">
    <property type="entry name" value="S_TKc"/>
    <property type="match status" value="1"/>
</dbReference>
<keyword evidence="3" id="KW-0547">Nucleotide-binding</keyword>
<keyword evidence="2 9" id="KW-0808">Transferase</keyword>
<dbReference type="PANTHER" id="PTHR48013:SF32">
    <property type="entry name" value="MITOGEN-ACTIVATED PROTEIN KINASE KINASE 2-LIKE"/>
    <property type="match status" value="1"/>
</dbReference>
<evidence type="ECO:0000256" key="7">
    <source>
        <dbReference type="ARBA" id="ARBA00038999"/>
    </source>
</evidence>
<dbReference type="InterPro" id="IPR011009">
    <property type="entry name" value="Kinase-like_dom_sf"/>
</dbReference>
<keyword evidence="4" id="KW-0418">Kinase</keyword>
<evidence type="ECO:0000256" key="3">
    <source>
        <dbReference type="ARBA" id="ARBA00022741"/>
    </source>
</evidence>
<dbReference type="PANTHER" id="PTHR48013">
    <property type="entry name" value="DUAL SPECIFICITY MITOGEN-ACTIVATED PROTEIN KINASE KINASE 5-RELATED"/>
    <property type="match status" value="1"/>
</dbReference>
<dbReference type="CDD" id="cd06623">
    <property type="entry name" value="PKc_MAPKK_plant_like"/>
    <property type="match status" value="1"/>
</dbReference>
<gene>
    <name evidence="9" type="ORF">TVY486_0805470</name>
</gene>
<name>G0U1I3_TRYVY</name>
<dbReference type="Pfam" id="PF00069">
    <property type="entry name" value="Pkinase"/>
    <property type="match status" value="2"/>
</dbReference>
<evidence type="ECO:0000256" key="1">
    <source>
        <dbReference type="ARBA" id="ARBA00022527"/>
    </source>
</evidence>
<dbReference type="Gene3D" id="3.30.200.20">
    <property type="entry name" value="Phosphorylase Kinase, domain 1"/>
    <property type="match status" value="1"/>
</dbReference>
<dbReference type="GO" id="GO:0005524">
    <property type="term" value="F:ATP binding"/>
    <property type="evidence" value="ECO:0007669"/>
    <property type="project" value="UniProtKB-KW"/>
</dbReference>
<organism evidence="9">
    <name type="scientific">Trypanosoma vivax (strain Y486)</name>
    <dbReference type="NCBI Taxonomy" id="1055687"/>
    <lineage>
        <taxon>Eukaryota</taxon>
        <taxon>Discoba</taxon>
        <taxon>Euglenozoa</taxon>
        <taxon>Kinetoplastea</taxon>
        <taxon>Metakinetoplastina</taxon>
        <taxon>Trypanosomatida</taxon>
        <taxon>Trypanosomatidae</taxon>
        <taxon>Trypanosoma</taxon>
        <taxon>Duttonella</taxon>
    </lineage>
</organism>
<dbReference type="PROSITE" id="PS50011">
    <property type="entry name" value="PROTEIN_KINASE_DOM"/>
    <property type="match status" value="1"/>
</dbReference>
<dbReference type="GO" id="GO:0004674">
    <property type="term" value="F:protein serine/threonine kinase activity"/>
    <property type="evidence" value="ECO:0007669"/>
    <property type="project" value="UniProtKB-KW"/>
</dbReference>
<evidence type="ECO:0000259" key="8">
    <source>
        <dbReference type="PROSITE" id="PS50011"/>
    </source>
</evidence>
<comment type="similarity">
    <text evidence="6">Belongs to the protein kinase superfamily. STE Ser/Thr protein kinase family. MAP kinase kinase subfamily.</text>
</comment>
<evidence type="ECO:0000313" key="9">
    <source>
        <dbReference type="EMBL" id="CCC49940.1"/>
    </source>
</evidence>
<keyword evidence="1" id="KW-0723">Serine/threonine-protein kinase</keyword>
<dbReference type="AlphaFoldDB" id="G0U1I3"/>
<dbReference type="EMBL" id="HE573024">
    <property type="protein sequence ID" value="CCC49940.1"/>
    <property type="molecule type" value="Genomic_DNA"/>
</dbReference>
<evidence type="ECO:0000256" key="6">
    <source>
        <dbReference type="ARBA" id="ARBA00038035"/>
    </source>
</evidence>
<evidence type="ECO:0000256" key="4">
    <source>
        <dbReference type="ARBA" id="ARBA00022777"/>
    </source>
</evidence>
<proteinExistence type="inferred from homology"/>
<accession>G0U1I3</accession>
<evidence type="ECO:0000256" key="5">
    <source>
        <dbReference type="ARBA" id="ARBA00022840"/>
    </source>
</evidence>
<protein>
    <recommendedName>
        <fullName evidence="7">mitogen-activated protein kinase kinase</fullName>
        <ecNumber evidence="7">2.7.12.2</ecNumber>
    </recommendedName>
</protein>
<dbReference type="InterPro" id="IPR000719">
    <property type="entry name" value="Prot_kinase_dom"/>
</dbReference>
<dbReference type="EC" id="2.7.12.2" evidence="7"/>
<reference evidence="9" key="1">
    <citation type="journal article" date="2012" name="Proc. Natl. Acad. Sci. U.S.A.">
        <title>Antigenic diversity is generated by distinct evolutionary mechanisms in African trypanosome species.</title>
        <authorList>
            <person name="Jackson A.P."/>
            <person name="Berry A."/>
            <person name="Aslett M."/>
            <person name="Allison H.C."/>
            <person name="Burton P."/>
            <person name="Vavrova-Anderson J."/>
            <person name="Brown R."/>
            <person name="Browne H."/>
            <person name="Corton N."/>
            <person name="Hauser H."/>
            <person name="Gamble J."/>
            <person name="Gilderthorp R."/>
            <person name="Marcello L."/>
            <person name="McQuillan J."/>
            <person name="Otto T.D."/>
            <person name="Quail M.A."/>
            <person name="Sanders M.J."/>
            <person name="van Tonder A."/>
            <person name="Ginger M.L."/>
            <person name="Field M.C."/>
            <person name="Barry J.D."/>
            <person name="Hertz-Fowler C."/>
            <person name="Berriman M."/>
        </authorList>
    </citation>
    <scope>NUCLEOTIDE SEQUENCE</scope>
    <source>
        <strain evidence="9">Y486</strain>
    </source>
</reference>